<protein>
    <recommendedName>
        <fullName evidence="3">HTH cro/C1-type domain-containing protein</fullName>
    </recommendedName>
</protein>
<dbReference type="GO" id="GO:0003677">
    <property type="term" value="F:DNA binding"/>
    <property type="evidence" value="ECO:0007669"/>
    <property type="project" value="UniProtKB-KW"/>
</dbReference>
<dbReference type="KEGG" id="rst:ATY39_14105"/>
<dbReference type="PROSITE" id="PS50943">
    <property type="entry name" value="HTH_CROC1"/>
    <property type="match status" value="1"/>
</dbReference>
<dbReference type="InterPro" id="IPR010982">
    <property type="entry name" value="Lambda_DNA-bd_dom_sf"/>
</dbReference>
<reference evidence="4 5" key="1">
    <citation type="journal article" date="2016" name="Genome Announc.">
        <title>Whole-Genome Sequence of Rummeliibacillus stabekisii Strain PP9 Isolated from Antarctic Soil.</title>
        <authorList>
            <person name="da Mota F.F."/>
            <person name="Vollu R.E."/>
            <person name="Jurelevicius D."/>
            <person name="Seldin L."/>
        </authorList>
    </citation>
    <scope>NUCLEOTIDE SEQUENCE [LARGE SCALE GENOMIC DNA]</scope>
    <source>
        <strain evidence="4 5">PP9</strain>
    </source>
</reference>
<dbReference type="OrthoDB" id="5190137at2"/>
<dbReference type="STRING" id="241244.ATY39_14105"/>
<dbReference type="Proteomes" id="UP000076021">
    <property type="component" value="Chromosome"/>
</dbReference>
<dbReference type="SUPFAM" id="SSF47413">
    <property type="entry name" value="lambda repressor-like DNA-binding domains"/>
    <property type="match status" value="1"/>
</dbReference>
<dbReference type="Gene3D" id="1.10.260.40">
    <property type="entry name" value="lambda repressor-like DNA-binding domains"/>
    <property type="match status" value="1"/>
</dbReference>
<reference evidence="5" key="2">
    <citation type="submission" date="2016-03" db="EMBL/GenBank/DDBJ databases">
        <authorList>
            <person name="Ploux O."/>
        </authorList>
    </citation>
    <scope>NUCLEOTIDE SEQUENCE [LARGE SCALE GENOMIC DNA]</scope>
    <source>
        <strain evidence="5">PP9</strain>
    </source>
</reference>
<accession>A0A143HG31</accession>
<keyword evidence="1" id="KW-0238">DNA-binding</keyword>
<proteinExistence type="predicted"/>
<keyword evidence="5" id="KW-1185">Reference proteome</keyword>
<dbReference type="InterPro" id="IPR001387">
    <property type="entry name" value="Cro/C1-type_HTH"/>
</dbReference>
<evidence type="ECO:0000313" key="5">
    <source>
        <dbReference type="Proteomes" id="UP000076021"/>
    </source>
</evidence>
<evidence type="ECO:0000313" key="4">
    <source>
        <dbReference type="EMBL" id="AMX00446.1"/>
    </source>
</evidence>
<dbReference type="RefSeq" id="WP_066790822.1">
    <property type="nucleotide sequence ID" value="NZ_CP014806.1"/>
</dbReference>
<name>A0A143HG31_9BACL</name>
<dbReference type="CDD" id="cd00093">
    <property type="entry name" value="HTH_XRE"/>
    <property type="match status" value="1"/>
</dbReference>
<dbReference type="PANTHER" id="PTHR46558">
    <property type="entry name" value="TRACRIPTIONAL REGULATORY PROTEIN-RELATED-RELATED"/>
    <property type="match status" value="1"/>
</dbReference>
<evidence type="ECO:0000256" key="1">
    <source>
        <dbReference type="ARBA" id="ARBA00023125"/>
    </source>
</evidence>
<evidence type="ECO:0000259" key="3">
    <source>
        <dbReference type="PROSITE" id="PS50943"/>
    </source>
</evidence>
<feature type="coiled-coil region" evidence="2">
    <location>
        <begin position="79"/>
        <end position="145"/>
    </location>
</feature>
<sequence length="161" mass="18449">MTNVKTLGEILKSLRGKRTQEDVSKELGLSRARYSHYENNRVEPDQEILKRLADYYKVTTDYLLGRTQNISTTELVLSNKDERDVAKTLDNVREQLERQLKGEKGTGYSDNAVSFHGEPMSDEAIESLLSAIEFAERTAKVINKKYTPNKYKKNNNDNTDV</sequence>
<dbReference type="EMBL" id="CP014806">
    <property type="protein sequence ID" value="AMX00446.1"/>
    <property type="molecule type" value="Genomic_DNA"/>
</dbReference>
<organism evidence="4 5">
    <name type="scientific">Rummeliibacillus stabekisii</name>
    <dbReference type="NCBI Taxonomy" id="241244"/>
    <lineage>
        <taxon>Bacteria</taxon>
        <taxon>Bacillati</taxon>
        <taxon>Bacillota</taxon>
        <taxon>Bacilli</taxon>
        <taxon>Bacillales</taxon>
        <taxon>Caryophanaceae</taxon>
        <taxon>Rummeliibacillus</taxon>
    </lineage>
</organism>
<dbReference type="SMART" id="SM00530">
    <property type="entry name" value="HTH_XRE"/>
    <property type="match status" value="1"/>
</dbReference>
<gene>
    <name evidence="4" type="ORF">ATY39_14105</name>
</gene>
<dbReference type="PANTHER" id="PTHR46558:SF11">
    <property type="entry name" value="HTH-TYPE TRANSCRIPTIONAL REGULATOR XRE"/>
    <property type="match status" value="1"/>
</dbReference>
<dbReference type="AlphaFoldDB" id="A0A143HG31"/>
<feature type="domain" description="HTH cro/C1-type" evidence="3">
    <location>
        <begin position="11"/>
        <end position="63"/>
    </location>
</feature>
<keyword evidence="2" id="KW-0175">Coiled coil</keyword>
<dbReference type="Pfam" id="PF01381">
    <property type="entry name" value="HTH_3"/>
    <property type="match status" value="1"/>
</dbReference>
<evidence type="ECO:0000256" key="2">
    <source>
        <dbReference type="SAM" id="Coils"/>
    </source>
</evidence>